<keyword evidence="4" id="KW-0238">DNA-binding</keyword>
<keyword evidence="5" id="KW-0539">Nucleus</keyword>
<comment type="similarity">
    <text evidence="2">Belongs to the DNA polymerase epsilon subunit B family.</text>
</comment>
<organism evidence="8">
    <name type="scientific">Rodentolepis nana</name>
    <name type="common">Dwarf tapeworm</name>
    <name type="synonym">Hymenolepis nana</name>
    <dbReference type="NCBI Taxonomy" id="102285"/>
    <lineage>
        <taxon>Eukaryota</taxon>
        <taxon>Metazoa</taxon>
        <taxon>Spiralia</taxon>
        <taxon>Lophotrochozoa</taxon>
        <taxon>Platyhelminthes</taxon>
        <taxon>Cestoda</taxon>
        <taxon>Eucestoda</taxon>
        <taxon>Cyclophyllidea</taxon>
        <taxon>Hymenolepididae</taxon>
        <taxon>Rodentolepis</taxon>
    </lineage>
</organism>
<dbReference type="STRING" id="102285.A0A0R3TL36"/>
<evidence type="ECO:0000256" key="6">
    <source>
        <dbReference type="ARBA" id="ARBA00032930"/>
    </source>
</evidence>
<comment type="subcellular location">
    <subcellularLocation>
        <location evidence="1">Nucleus</location>
    </subcellularLocation>
</comment>
<dbReference type="GO" id="GO:0006261">
    <property type="term" value="P:DNA-templated DNA replication"/>
    <property type="evidence" value="ECO:0007669"/>
    <property type="project" value="InterPro"/>
</dbReference>
<keyword evidence="3" id="KW-0235">DNA replication</keyword>
<evidence type="ECO:0000256" key="2">
    <source>
        <dbReference type="ARBA" id="ARBA00009560"/>
    </source>
</evidence>
<dbReference type="InterPro" id="IPR016266">
    <property type="entry name" value="POLE2"/>
</dbReference>
<evidence type="ECO:0000259" key="7">
    <source>
        <dbReference type="Pfam" id="PF04042"/>
    </source>
</evidence>
<reference evidence="8" key="1">
    <citation type="submission" date="2017-02" db="UniProtKB">
        <authorList>
            <consortium name="WormBaseParasite"/>
        </authorList>
    </citation>
    <scope>IDENTIFICATION</scope>
</reference>
<dbReference type="Pfam" id="PF04042">
    <property type="entry name" value="DNA_pol_E_B"/>
    <property type="match status" value="1"/>
</dbReference>
<accession>A0A0R3TL36</accession>
<dbReference type="AlphaFoldDB" id="A0A0R3TL36"/>
<evidence type="ECO:0000313" key="8">
    <source>
        <dbReference type="WBParaSite" id="HNAJ_0000792701-mRNA-1"/>
    </source>
</evidence>
<name>A0A0R3TL36_RODNA</name>
<dbReference type="WBParaSite" id="HNAJ_0000792701-mRNA-1">
    <property type="protein sequence ID" value="HNAJ_0000792701-mRNA-1"/>
    <property type="gene ID" value="HNAJ_0000792701"/>
</dbReference>
<evidence type="ECO:0000256" key="3">
    <source>
        <dbReference type="ARBA" id="ARBA00022705"/>
    </source>
</evidence>
<dbReference type="GO" id="GO:0003677">
    <property type="term" value="F:DNA binding"/>
    <property type="evidence" value="ECO:0007669"/>
    <property type="project" value="UniProtKB-KW"/>
</dbReference>
<proteinExistence type="inferred from homology"/>
<dbReference type="InterPro" id="IPR007185">
    <property type="entry name" value="DNA_pol_a/d/e_bsu"/>
</dbReference>
<dbReference type="GO" id="GO:0042276">
    <property type="term" value="P:error-prone translesion synthesis"/>
    <property type="evidence" value="ECO:0007669"/>
    <property type="project" value="TreeGrafter"/>
</dbReference>
<evidence type="ECO:0000256" key="1">
    <source>
        <dbReference type="ARBA" id="ARBA00004123"/>
    </source>
</evidence>
<protein>
    <recommendedName>
        <fullName evidence="6">DNA polymerase II subunit 2</fullName>
    </recommendedName>
</protein>
<evidence type="ECO:0000256" key="4">
    <source>
        <dbReference type="ARBA" id="ARBA00023125"/>
    </source>
</evidence>
<feature type="domain" description="DNA polymerase alpha/delta/epsilon subunit B" evidence="7">
    <location>
        <begin position="307"/>
        <end position="559"/>
    </location>
</feature>
<sequence length="617" mass="68949">LIFQDIKKLLKLNGFILAPDASTYLTSTLGSNITSDVVKRFVESVLSSFSGLAGNRVTKSVCEKILSEWKSDKSSAENAIFLINALETPRFKYNRNMRKFVSIQINSTDDMHSLLPFSPLPKSFLFANRYEVVLQRVLRNPLFSDESRGFKLRSIEFLLSSGTKVRKSCDEADDDGEDSFSVAERPSVIILGFLIQLKNAQWYLEDVTNLVKLDFSHTRFHQGVFPEGSVVLTEGWYDEDAEVFRSTGIGLPPVERAIDTRRYFSALNPFGGGEQGINGPPASLDNRMSRLLDASPCWDRKADSMLVILGEVHLEALGNLEHLETIFTGYADFPPSAFLICGDFISPDYSPHVSERCALLKQLFKRLSDTFLRIYGDSEARGHCQPKLILIPGPHDPCIGPTGIYPRPPLPLDLFGITAPQQQCPDWLWLASNPCRIRLFTREIVVFRYDYAKHLLRHCIHLPSPAIPTAAPESTTIDPNIETQLPEEFENLEIHQERDELNTTKGDETSSSILGMGLARCLASQGHLTPLPLHISPIYWPFDQALALNPLPDLVVAVEPDSIADLNATLNSPSSDLNDDPLGGCQFVNPGRFGNLEYNFKVYYPGNRLVEDSKLPT</sequence>
<dbReference type="PANTHER" id="PTHR12708:SF0">
    <property type="entry name" value="DNA POLYMERASE EPSILON SUBUNIT 2"/>
    <property type="match status" value="1"/>
</dbReference>
<dbReference type="PANTHER" id="PTHR12708">
    <property type="entry name" value="DNA POLYMERASE EPSILON SUBUNIT B"/>
    <property type="match status" value="1"/>
</dbReference>
<evidence type="ECO:0000256" key="5">
    <source>
        <dbReference type="ARBA" id="ARBA00023242"/>
    </source>
</evidence>
<dbReference type="GO" id="GO:0008622">
    <property type="term" value="C:epsilon DNA polymerase complex"/>
    <property type="evidence" value="ECO:0007669"/>
    <property type="project" value="InterPro"/>
</dbReference>